<organism evidence="2 3">
    <name type="scientific">Candidatus Competibacter phosphatis</name>
    <dbReference type="NCBI Taxonomy" id="221280"/>
    <lineage>
        <taxon>Bacteria</taxon>
        <taxon>Pseudomonadati</taxon>
        <taxon>Pseudomonadota</taxon>
        <taxon>Gammaproteobacteria</taxon>
        <taxon>Candidatus Competibacteraceae</taxon>
        <taxon>Candidatus Competibacter</taxon>
    </lineage>
</organism>
<gene>
    <name evidence="2" type="ORF">E4P82_18635</name>
</gene>
<reference evidence="2 3" key="1">
    <citation type="submission" date="2019-03" db="EMBL/GenBank/DDBJ databases">
        <title>Metabolic reconstructions from genomes of highly enriched 'Candidatus Accumulibacter' and 'Candidatus Competibacter' bioreactor populations.</title>
        <authorList>
            <person name="Annavajhala M.K."/>
            <person name="Welles L."/>
            <person name="Abbas B."/>
            <person name="Sorokin D."/>
            <person name="Park H."/>
            <person name="Van Loosdrecht M."/>
            <person name="Chandran K."/>
        </authorList>
    </citation>
    <scope>NUCLEOTIDE SEQUENCE [LARGE SCALE GENOMIC DNA]</scope>
    <source>
        <strain evidence="2 3">SBR_G</strain>
    </source>
</reference>
<accession>A0ABX1TSS6</accession>
<proteinExistence type="predicted"/>
<protein>
    <submittedName>
        <fullName evidence="2">Uncharacterized protein</fullName>
    </submittedName>
</protein>
<dbReference type="EMBL" id="SPMZ01000074">
    <property type="protein sequence ID" value="NMQ21029.1"/>
    <property type="molecule type" value="Genomic_DNA"/>
</dbReference>
<evidence type="ECO:0000313" key="3">
    <source>
        <dbReference type="Proteomes" id="UP000760480"/>
    </source>
</evidence>
<evidence type="ECO:0000313" key="2">
    <source>
        <dbReference type="EMBL" id="NMQ21029.1"/>
    </source>
</evidence>
<name>A0ABX1TSS6_9GAMM</name>
<feature type="region of interest" description="Disordered" evidence="1">
    <location>
        <begin position="1"/>
        <end position="96"/>
    </location>
</feature>
<comment type="caution">
    <text evidence="2">The sequence shown here is derived from an EMBL/GenBank/DDBJ whole genome shotgun (WGS) entry which is preliminary data.</text>
</comment>
<dbReference type="RefSeq" id="WP_169250295.1">
    <property type="nucleotide sequence ID" value="NZ_SPMZ01000074.1"/>
</dbReference>
<dbReference type="Proteomes" id="UP000760480">
    <property type="component" value="Unassembled WGS sequence"/>
</dbReference>
<evidence type="ECO:0000256" key="1">
    <source>
        <dbReference type="SAM" id="MobiDB-lite"/>
    </source>
</evidence>
<keyword evidence="3" id="KW-1185">Reference proteome</keyword>
<sequence length="96" mass="9766">MATPASEIQHRQAGLSRGKALERGPAQPIGGPPVVPARYPGCKATQLKRSGGVPLDGGPANPIQGGVFVGRDVGPSDVTQPQAQLSRRIARGGPPV</sequence>